<proteinExistence type="predicted"/>
<dbReference type="Proteomes" id="UP000824219">
    <property type="component" value="Linkage Group LG14"/>
</dbReference>
<accession>A0A9D3NP76</accession>
<keyword evidence="2" id="KW-1185">Reference proteome</keyword>
<name>A0A9D3NP76_9TELE</name>
<reference evidence="1 2" key="1">
    <citation type="submission" date="2021-06" db="EMBL/GenBank/DDBJ databases">
        <title>Chromosome-level genome assembly of the red-tail catfish (Hemibagrus wyckioides).</title>
        <authorList>
            <person name="Shao F."/>
        </authorList>
    </citation>
    <scope>NUCLEOTIDE SEQUENCE [LARGE SCALE GENOMIC DNA]</scope>
    <source>
        <strain evidence="1">EC202008001</strain>
        <tissue evidence="1">Blood</tissue>
    </source>
</reference>
<dbReference type="AlphaFoldDB" id="A0A9D3NP76"/>
<protein>
    <submittedName>
        <fullName evidence="1">Uncharacterized protein</fullName>
    </submittedName>
</protein>
<dbReference type="EMBL" id="JAHKSW010000014">
    <property type="protein sequence ID" value="KAG7324585.1"/>
    <property type="molecule type" value="Genomic_DNA"/>
</dbReference>
<evidence type="ECO:0000313" key="2">
    <source>
        <dbReference type="Proteomes" id="UP000824219"/>
    </source>
</evidence>
<evidence type="ECO:0000313" key="1">
    <source>
        <dbReference type="EMBL" id="KAG7324585.1"/>
    </source>
</evidence>
<organism evidence="1 2">
    <name type="scientific">Hemibagrus wyckioides</name>
    <dbReference type="NCBI Taxonomy" id="337641"/>
    <lineage>
        <taxon>Eukaryota</taxon>
        <taxon>Metazoa</taxon>
        <taxon>Chordata</taxon>
        <taxon>Craniata</taxon>
        <taxon>Vertebrata</taxon>
        <taxon>Euteleostomi</taxon>
        <taxon>Actinopterygii</taxon>
        <taxon>Neopterygii</taxon>
        <taxon>Teleostei</taxon>
        <taxon>Ostariophysi</taxon>
        <taxon>Siluriformes</taxon>
        <taxon>Bagridae</taxon>
        <taxon>Hemibagrus</taxon>
    </lineage>
</organism>
<sequence>MVFSDTSPSTHVSKAQAIGSLISEAQLFTRARGGISPWLPLRNETQAWLRAGDDQSERRSPCRRRLLWRRLSDAHGATSAQFFLLVSGDSSGDLTDKGEHV</sequence>
<comment type="caution">
    <text evidence="1">The sequence shown here is derived from an EMBL/GenBank/DDBJ whole genome shotgun (WGS) entry which is preliminary data.</text>
</comment>
<gene>
    <name evidence="1" type="ORF">KOW79_012601</name>
</gene>